<sequence length="224" mass="24655">MSHELRTPVNAIIGYSEMRTNELYGPHSDPRYLAYAGDILSSGRYLHELIEGVLDLSSIEAGKVEMNVAVHDAGEIARSVERLLPPRAAEMHVGLDIDVPQETLVRCDARGLKQVLINCLDNAIKYSQQGGQVSLRVDRDGSYWRFEVTDNGPGIAEADLPRLTEAFYRGRNAGTEMNAAQRGAGIGLSIVDRYVRAMGGLLRIQTTVWPYTKAYPRHAGISAT</sequence>
<comment type="caution">
    <text evidence="8">The sequence shown here is derived from an EMBL/GenBank/DDBJ whole genome shotgun (WGS) entry which is preliminary data.</text>
</comment>
<dbReference type="Pfam" id="PF02518">
    <property type="entry name" value="HATPase_c"/>
    <property type="match status" value="1"/>
</dbReference>
<dbReference type="RefSeq" id="WP_200344629.1">
    <property type="nucleotide sequence ID" value="NZ_NRRL01000230.1"/>
</dbReference>
<evidence type="ECO:0000256" key="4">
    <source>
        <dbReference type="ARBA" id="ARBA00022679"/>
    </source>
</evidence>
<evidence type="ECO:0000256" key="5">
    <source>
        <dbReference type="ARBA" id="ARBA00022777"/>
    </source>
</evidence>
<evidence type="ECO:0000256" key="2">
    <source>
        <dbReference type="ARBA" id="ARBA00012438"/>
    </source>
</evidence>
<dbReference type="InterPro" id="IPR004358">
    <property type="entry name" value="Sig_transdc_His_kin-like_C"/>
</dbReference>
<dbReference type="InterPro" id="IPR005467">
    <property type="entry name" value="His_kinase_dom"/>
</dbReference>
<evidence type="ECO:0000313" key="8">
    <source>
        <dbReference type="EMBL" id="MBK1671575.1"/>
    </source>
</evidence>
<dbReference type="CDD" id="cd00082">
    <property type="entry name" value="HisKA"/>
    <property type="match status" value="1"/>
</dbReference>
<dbReference type="SUPFAM" id="SSF55874">
    <property type="entry name" value="ATPase domain of HSP90 chaperone/DNA topoisomerase II/histidine kinase"/>
    <property type="match status" value="1"/>
</dbReference>
<dbReference type="SMART" id="SM00388">
    <property type="entry name" value="HisKA"/>
    <property type="match status" value="1"/>
</dbReference>
<keyword evidence="4" id="KW-0808">Transferase</keyword>
<dbReference type="InterPro" id="IPR036890">
    <property type="entry name" value="HATPase_C_sf"/>
</dbReference>
<accession>A0ABS1DM15</accession>
<dbReference type="InterPro" id="IPR050736">
    <property type="entry name" value="Sensor_HK_Regulatory"/>
</dbReference>
<evidence type="ECO:0000256" key="1">
    <source>
        <dbReference type="ARBA" id="ARBA00000085"/>
    </source>
</evidence>
<dbReference type="InterPro" id="IPR003661">
    <property type="entry name" value="HisK_dim/P_dom"/>
</dbReference>
<dbReference type="SUPFAM" id="SSF47384">
    <property type="entry name" value="Homodimeric domain of signal transducing histidine kinase"/>
    <property type="match status" value="1"/>
</dbReference>
<dbReference type="PANTHER" id="PTHR43711">
    <property type="entry name" value="TWO-COMPONENT HISTIDINE KINASE"/>
    <property type="match status" value="1"/>
</dbReference>
<gene>
    <name evidence="8" type="ORF">CKO28_26625</name>
</gene>
<evidence type="ECO:0000259" key="7">
    <source>
        <dbReference type="PROSITE" id="PS50109"/>
    </source>
</evidence>
<dbReference type="Gene3D" id="1.10.287.130">
    <property type="match status" value="1"/>
</dbReference>
<dbReference type="Pfam" id="PF00512">
    <property type="entry name" value="HisKA"/>
    <property type="match status" value="1"/>
</dbReference>
<dbReference type="EC" id="2.7.13.3" evidence="2"/>
<dbReference type="Gene3D" id="3.30.565.10">
    <property type="entry name" value="Histidine kinase-like ATPase, C-terminal domain"/>
    <property type="match status" value="1"/>
</dbReference>
<dbReference type="PANTHER" id="PTHR43711:SF26">
    <property type="entry name" value="SENSOR HISTIDINE KINASE RCSC"/>
    <property type="match status" value="1"/>
</dbReference>
<dbReference type="InterPro" id="IPR003594">
    <property type="entry name" value="HATPase_dom"/>
</dbReference>
<keyword evidence="5" id="KW-0418">Kinase</keyword>
<feature type="domain" description="Histidine kinase" evidence="7">
    <location>
        <begin position="1"/>
        <end position="206"/>
    </location>
</feature>
<evidence type="ECO:0000313" key="9">
    <source>
        <dbReference type="Proteomes" id="UP001296873"/>
    </source>
</evidence>
<evidence type="ECO:0000256" key="3">
    <source>
        <dbReference type="ARBA" id="ARBA00022553"/>
    </source>
</evidence>
<protein>
    <recommendedName>
        <fullName evidence="2">histidine kinase</fullName>
        <ecNumber evidence="2">2.7.13.3</ecNumber>
    </recommendedName>
</protein>
<dbReference type="PRINTS" id="PR00344">
    <property type="entry name" value="BCTRLSENSOR"/>
</dbReference>
<dbReference type="CDD" id="cd00075">
    <property type="entry name" value="HATPase"/>
    <property type="match status" value="1"/>
</dbReference>
<organism evidence="8 9">
    <name type="scientific">Rhodovibrio sodomensis</name>
    <dbReference type="NCBI Taxonomy" id="1088"/>
    <lineage>
        <taxon>Bacteria</taxon>
        <taxon>Pseudomonadati</taxon>
        <taxon>Pseudomonadota</taxon>
        <taxon>Alphaproteobacteria</taxon>
        <taxon>Rhodospirillales</taxon>
        <taxon>Rhodovibrionaceae</taxon>
        <taxon>Rhodovibrio</taxon>
    </lineage>
</organism>
<dbReference type="EMBL" id="NRRL01000230">
    <property type="protein sequence ID" value="MBK1671575.1"/>
    <property type="molecule type" value="Genomic_DNA"/>
</dbReference>
<keyword evidence="6" id="KW-0902">Two-component regulatory system</keyword>
<evidence type="ECO:0000256" key="6">
    <source>
        <dbReference type="ARBA" id="ARBA00023012"/>
    </source>
</evidence>
<dbReference type="PROSITE" id="PS50109">
    <property type="entry name" value="HIS_KIN"/>
    <property type="match status" value="1"/>
</dbReference>
<comment type="catalytic activity">
    <reaction evidence="1">
        <text>ATP + protein L-histidine = ADP + protein N-phospho-L-histidine.</text>
        <dbReference type="EC" id="2.7.13.3"/>
    </reaction>
</comment>
<dbReference type="Proteomes" id="UP001296873">
    <property type="component" value="Unassembled WGS sequence"/>
</dbReference>
<keyword evidence="9" id="KW-1185">Reference proteome</keyword>
<name>A0ABS1DM15_9PROT</name>
<proteinExistence type="predicted"/>
<dbReference type="SMART" id="SM00387">
    <property type="entry name" value="HATPase_c"/>
    <property type="match status" value="1"/>
</dbReference>
<reference evidence="8 9" key="1">
    <citation type="journal article" date="2020" name="Microorganisms">
        <title>Osmotic Adaptation and Compatible Solute Biosynthesis of Phototrophic Bacteria as Revealed from Genome Analyses.</title>
        <authorList>
            <person name="Imhoff J.F."/>
            <person name="Rahn T."/>
            <person name="Kunzel S."/>
            <person name="Keller A."/>
            <person name="Neulinger S.C."/>
        </authorList>
    </citation>
    <scope>NUCLEOTIDE SEQUENCE [LARGE SCALE GENOMIC DNA]</scope>
    <source>
        <strain evidence="8 9">DSM 9895</strain>
    </source>
</reference>
<keyword evidence="3" id="KW-0597">Phosphoprotein</keyword>
<dbReference type="InterPro" id="IPR036097">
    <property type="entry name" value="HisK_dim/P_sf"/>
</dbReference>